<protein>
    <submittedName>
        <fullName evidence="2">Uncharacterized protein</fullName>
    </submittedName>
</protein>
<evidence type="ECO:0000313" key="3">
    <source>
        <dbReference type="Proteomes" id="UP000663828"/>
    </source>
</evidence>
<evidence type="ECO:0000256" key="1">
    <source>
        <dbReference type="SAM" id="Phobius"/>
    </source>
</evidence>
<gene>
    <name evidence="2" type="ORF">XAT740_LOCUS57010</name>
</gene>
<organism evidence="2 3">
    <name type="scientific">Adineta ricciae</name>
    <name type="common">Rotifer</name>
    <dbReference type="NCBI Taxonomy" id="249248"/>
    <lineage>
        <taxon>Eukaryota</taxon>
        <taxon>Metazoa</taxon>
        <taxon>Spiralia</taxon>
        <taxon>Gnathifera</taxon>
        <taxon>Rotifera</taxon>
        <taxon>Eurotatoria</taxon>
        <taxon>Bdelloidea</taxon>
        <taxon>Adinetida</taxon>
        <taxon>Adinetidae</taxon>
        <taxon>Adineta</taxon>
    </lineage>
</organism>
<name>A0A816FI86_ADIRI</name>
<keyword evidence="1" id="KW-1133">Transmembrane helix</keyword>
<evidence type="ECO:0000313" key="2">
    <source>
        <dbReference type="EMBL" id="CAF1661773.1"/>
    </source>
</evidence>
<feature type="transmembrane region" description="Helical" evidence="1">
    <location>
        <begin position="57"/>
        <end position="78"/>
    </location>
</feature>
<accession>A0A816FI86</accession>
<keyword evidence="1" id="KW-0472">Membrane</keyword>
<keyword evidence="3" id="KW-1185">Reference proteome</keyword>
<keyword evidence="1" id="KW-0812">Transmembrane</keyword>
<proteinExistence type="predicted"/>
<sequence length="326" mass="37270">MIKLFVMNSKEIVRWIHEKGRNYNLFVLDENDYHDDDDENGAQDPAIVLKRQKYATWLYVLLVFISLYVLFYLTLITLHSQTITVSSITRNRFEQLYTDHVETLSCPCSTIAVTHKNFISSNITFHPVCSSVFVSEQWIQALYLVNASDYGPADFRATAKSQFQLLADLCSMSMNTVLQTQQDFDDDEITTINVLPEDQIQAEMSVAIDVVKSSISTQIVSFINYVRVYVRANFIGSALNTNIMFSSYLPYDQYMATQYIIYQLQTQYTPDTSVYPTTIDTMMCGSQNPTTPTAFFPILNTTKVYDRAMWTKPATNSTLVNGFFTG</sequence>
<dbReference type="EMBL" id="CAJNOR010011501">
    <property type="protein sequence ID" value="CAF1661773.1"/>
    <property type="molecule type" value="Genomic_DNA"/>
</dbReference>
<reference evidence="2" key="1">
    <citation type="submission" date="2021-02" db="EMBL/GenBank/DDBJ databases">
        <authorList>
            <person name="Nowell W R."/>
        </authorList>
    </citation>
    <scope>NUCLEOTIDE SEQUENCE</scope>
</reference>
<feature type="non-terminal residue" evidence="2">
    <location>
        <position position="326"/>
    </location>
</feature>
<dbReference type="Proteomes" id="UP000663828">
    <property type="component" value="Unassembled WGS sequence"/>
</dbReference>
<dbReference type="AlphaFoldDB" id="A0A816FI86"/>
<comment type="caution">
    <text evidence="2">The sequence shown here is derived from an EMBL/GenBank/DDBJ whole genome shotgun (WGS) entry which is preliminary data.</text>
</comment>